<dbReference type="RefSeq" id="WP_079569492.1">
    <property type="nucleotide sequence ID" value="NZ_LT670818.1"/>
</dbReference>
<dbReference type="EMBL" id="LT670818">
    <property type="protein sequence ID" value="SHH25168.1"/>
    <property type="molecule type" value="Genomic_DNA"/>
</dbReference>
<evidence type="ECO:0000256" key="1">
    <source>
        <dbReference type="SAM" id="MobiDB-lite"/>
    </source>
</evidence>
<feature type="compositionally biased region" description="Basic and acidic residues" evidence="1">
    <location>
        <begin position="181"/>
        <end position="194"/>
    </location>
</feature>
<evidence type="ECO:0000313" key="3">
    <source>
        <dbReference type="Proteomes" id="UP000190675"/>
    </source>
</evidence>
<organism evidence="2 3">
    <name type="scientific">Bradyrhizobium erythrophlei</name>
    <dbReference type="NCBI Taxonomy" id="1437360"/>
    <lineage>
        <taxon>Bacteria</taxon>
        <taxon>Pseudomonadati</taxon>
        <taxon>Pseudomonadota</taxon>
        <taxon>Alphaproteobacteria</taxon>
        <taxon>Hyphomicrobiales</taxon>
        <taxon>Nitrobacteraceae</taxon>
        <taxon>Bradyrhizobium</taxon>
    </lineage>
</organism>
<accession>A0A1M5RG44</accession>
<proteinExistence type="predicted"/>
<feature type="region of interest" description="Disordered" evidence="1">
    <location>
        <begin position="171"/>
        <end position="203"/>
    </location>
</feature>
<reference evidence="2 3" key="1">
    <citation type="submission" date="2016-11" db="EMBL/GenBank/DDBJ databases">
        <authorList>
            <person name="Jaros S."/>
            <person name="Januszkiewicz K."/>
            <person name="Wedrychowicz H."/>
        </authorList>
    </citation>
    <scope>NUCLEOTIDE SEQUENCE [LARGE SCALE GENOMIC DNA]</scope>
    <source>
        <strain evidence="2 3">GAS242</strain>
    </source>
</reference>
<dbReference type="Proteomes" id="UP000190675">
    <property type="component" value="Chromosome I"/>
</dbReference>
<name>A0A1M5RG44_9BRAD</name>
<dbReference type="AlphaFoldDB" id="A0A1M5RG44"/>
<sequence length="248" mass="28973">MNSEIEAEPKREPDDFDHDAAIARVLARRRKKADQLFRFKEKQKRQRRWVPLRTVIDWLASFNSRGERTAPDNGKALLFTAEIWNAFCGRDIFTKFQLGSNELPWCIIEDAHPEHAISRFTRSDLLGASNDKRMLLALIKRLWVPRVSLLNLFQERRWPVAPWLEEPQSTLIAKESPASTKSERNPKRYSEPQAERSYASRRADDYRPTIAEDKVWAKANGYPVRKILKLRGKYENRTAGQKKISDPQ</sequence>
<protein>
    <submittedName>
        <fullName evidence="2">Uncharacterized protein</fullName>
    </submittedName>
</protein>
<evidence type="ECO:0000313" key="2">
    <source>
        <dbReference type="EMBL" id="SHH25168.1"/>
    </source>
</evidence>
<gene>
    <name evidence="2" type="ORF">SAMN05444169_6544</name>
</gene>